<name>A0A8J2LZ82_9BILA</name>
<dbReference type="EMBL" id="CAKAEH010001425">
    <property type="protein sequence ID" value="CAG9536077.1"/>
    <property type="molecule type" value="Genomic_DNA"/>
</dbReference>
<reference evidence="1" key="1">
    <citation type="submission" date="2021-09" db="EMBL/GenBank/DDBJ databases">
        <authorList>
            <consortium name="Pathogen Informatics"/>
        </authorList>
    </citation>
    <scope>NUCLEOTIDE SEQUENCE</scope>
</reference>
<dbReference type="AlphaFoldDB" id="A0A8J2LZ82"/>
<dbReference type="SUPFAM" id="SSF49309">
    <property type="entry name" value="Transglutaminase, two C-terminal domains"/>
    <property type="match status" value="1"/>
</dbReference>
<dbReference type="InterPro" id="IPR013783">
    <property type="entry name" value="Ig-like_fold"/>
</dbReference>
<dbReference type="InterPro" id="IPR036238">
    <property type="entry name" value="Transglutaminase_C_sf"/>
</dbReference>
<dbReference type="Proteomes" id="UP000746747">
    <property type="component" value="Unassembled WGS sequence"/>
</dbReference>
<proteinExistence type="predicted"/>
<dbReference type="GO" id="GO:0003810">
    <property type="term" value="F:protein-glutamine gamma-glutamyltransferase activity"/>
    <property type="evidence" value="ECO:0007669"/>
    <property type="project" value="InterPro"/>
</dbReference>
<comment type="caution">
    <text evidence="1">The sequence shown here is derived from an EMBL/GenBank/DDBJ whole genome shotgun (WGS) entry which is preliminary data.</text>
</comment>
<dbReference type="OrthoDB" id="437511at2759"/>
<protein>
    <submittedName>
        <fullName evidence="1">Uncharacterized protein</fullName>
    </submittedName>
</protein>
<organism evidence="1 2">
    <name type="scientific">Cercopithifilaria johnstoni</name>
    <dbReference type="NCBI Taxonomy" id="2874296"/>
    <lineage>
        <taxon>Eukaryota</taxon>
        <taxon>Metazoa</taxon>
        <taxon>Ecdysozoa</taxon>
        <taxon>Nematoda</taxon>
        <taxon>Chromadorea</taxon>
        <taxon>Rhabditida</taxon>
        <taxon>Spirurina</taxon>
        <taxon>Spiruromorpha</taxon>
        <taxon>Filarioidea</taxon>
        <taxon>Onchocercidae</taxon>
        <taxon>Cercopithifilaria</taxon>
    </lineage>
</organism>
<accession>A0A8J2LZ82</accession>
<dbReference type="Gene3D" id="2.60.40.10">
    <property type="entry name" value="Immunoglobulins"/>
    <property type="match status" value="1"/>
</dbReference>
<evidence type="ECO:0000313" key="2">
    <source>
        <dbReference type="Proteomes" id="UP000746747"/>
    </source>
</evidence>
<gene>
    <name evidence="1" type="ORF">CJOHNSTONI_LOCUS6034</name>
</gene>
<keyword evidence="2" id="KW-1185">Reference proteome</keyword>
<sequence>MEFTIPSNHFCDMFTEDWNISMTAFAKVSHTDERLCIQQISQNDSIASSDNEEQFQISIVNSLNVLLTGCLIRIDGTGLTFYDSPISCGSIKAHNTLTFITNAVRRTNLTERKIVAVFNCDQLKNVRTYFTSN</sequence>
<evidence type="ECO:0000313" key="1">
    <source>
        <dbReference type="EMBL" id="CAG9536077.1"/>
    </source>
</evidence>